<comment type="caution">
    <text evidence="2">The sequence shown here is derived from an EMBL/GenBank/DDBJ whole genome shotgun (WGS) entry which is preliminary data.</text>
</comment>
<dbReference type="EMBL" id="JBHTBJ010000006">
    <property type="protein sequence ID" value="MFC7274483.1"/>
    <property type="molecule type" value="Genomic_DNA"/>
</dbReference>
<evidence type="ECO:0000313" key="2">
    <source>
        <dbReference type="EMBL" id="MFC7274483.1"/>
    </source>
</evidence>
<dbReference type="InterPro" id="IPR045728">
    <property type="entry name" value="DUF6082"/>
</dbReference>
<accession>A0ABW2HQX2</accession>
<dbReference type="RefSeq" id="WP_378966499.1">
    <property type="nucleotide sequence ID" value="NZ_JBHTBJ010000006.1"/>
</dbReference>
<feature type="transmembrane region" description="Helical" evidence="1">
    <location>
        <begin position="61"/>
        <end position="83"/>
    </location>
</feature>
<sequence length="231" mass="24772">MRVDECASGRSFTPHRGLAWAASSAVVLTVAVVAAGVGMVALVGLRGDAGTWTRWSDVGQAFGVVNSVVAALTVAALVITSAAHSRSQRDQQTEISVRQLHVTLTRMAIDNPHLAEVWPRTTPEDSVTQSQHMYANLLLQHAWLQYTTGVATSEELVSNLRFLFASPKVRAFWGKTAGSRQSIYVPGTDEAGLAAIADEIWREYEAVLACAGENESITLADPSRPRGKSLG</sequence>
<name>A0ABW2HQX2_9ACTN</name>
<keyword evidence="3" id="KW-1185">Reference proteome</keyword>
<feature type="transmembrane region" description="Helical" evidence="1">
    <location>
        <begin position="18"/>
        <end position="41"/>
    </location>
</feature>
<dbReference type="Pfam" id="PF19560">
    <property type="entry name" value="DUF6082"/>
    <property type="match status" value="1"/>
</dbReference>
<organism evidence="2 3">
    <name type="scientific">Paractinoplanes rhizophilus</name>
    <dbReference type="NCBI Taxonomy" id="1416877"/>
    <lineage>
        <taxon>Bacteria</taxon>
        <taxon>Bacillati</taxon>
        <taxon>Actinomycetota</taxon>
        <taxon>Actinomycetes</taxon>
        <taxon>Micromonosporales</taxon>
        <taxon>Micromonosporaceae</taxon>
        <taxon>Paractinoplanes</taxon>
    </lineage>
</organism>
<proteinExistence type="predicted"/>
<evidence type="ECO:0000256" key="1">
    <source>
        <dbReference type="SAM" id="Phobius"/>
    </source>
</evidence>
<keyword evidence="1" id="KW-0472">Membrane</keyword>
<gene>
    <name evidence="2" type="ORF">ACFQS1_10870</name>
</gene>
<protein>
    <submittedName>
        <fullName evidence="2">DUF6082 family protein</fullName>
    </submittedName>
</protein>
<dbReference type="Proteomes" id="UP001596548">
    <property type="component" value="Unassembled WGS sequence"/>
</dbReference>
<evidence type="ECO:0000313" key="3">
    <source>
        <dbReference type="Proteomes" id="UP001596548"/>
    </source>
</evidence>
<keyword evidence="1" id="KW-0812">Transmembrane</keyword>
<keyword evidence="1" id="KW-1133">Transmembrane helix</keyword>
<reference evidence="3" key="1">
    <citation type="journal article" date="2019" name="Int. J. Syst. Evol. Microbiol.">
        <title>The Global Catalogue of Microorganisms (GCM) 10K type strain sequencing project: providing services to taxonomists for standard genome sequencing and annotation.</title>
        <authorList>
            <consortium name="The Broad Institute Genomics Platform"/>
            <consortium name="The Broad Institute Genome Sequencing Center for Infectious Disease"/>
            <person name="Wu L."/>
            <person name="Ma J."/>
        </authorList>
    </citation>
    <scope>NUCLEOTIDE SEQUENCE [LARGE SCALE GENOMIC DNA]</scope>
    <source>
        <strain evidence="3">XZYJT-10</strain>
    </source>
</reference>